<proteinExistence type="predicted"/>
<dbReference type="InParanoid" id="K1X6D1"/>
<dbReference type="RefSeq" id="XP_007289207.1">
    <property type="nucleotide sequence ID" value="XM_007289145.1"/>
</dbReference>
<keyword evidence="1" id="KW-0732">Signal</keyword>
<evidence type="ECO:0000313" key="2">
    <source>
        <dbReference type="EMBL" id="EKD20636.1"/>
    </source>
</evidence>
<evidence type="ECO:0000313" key="3">
    <source>
        <dbReference type="Proteomes" id="UP000006753"/>
    </source>
</evidence>
<dbReference type="GO" id="GO:0016740">
    <property type="term" value="F:transferase activity"/>
    <property type="evidence" value="ECO:0007669"/>
    <property type="project" value="UniProtKB-KW"/>
</dbReference>
<feature type="chain" id="PRO_5003853241" evidence="1">
    <location>
        <begin position="30"/>
        <end position="337"/>
    </location>
</feature>
<dbReference type="InterPro" id="IPR050587">
    <property type="entry name" value="GNT1/Glycosyltrans_8"/>
</dbReference>
<accession>K1X6D1</accession>
<dbReference type="GeneID" id="18757253"/>
<dbReference type="SUPFAM" id="SSF53448">
    <property type="entry name" value="Nucleotide-diphospho-sugar transferases"/>
    <property type="match status" value="1"/>
</dbReference>
<organism evidence="2 3">
    <name type="scientific">Marssonina brunnea f. sp. multigermtubi (strain MB_m1)</name>
    <name type="common">Marssonina leaf spot fungus</name>
    <dbReference type="NCBI Taxonomy" id="1072389"/>
    <lineage>
        <taxon>Eukaryota</taxon>
        <taxon>Fungi</taxon>
        <taxon>Dikarya</taxon>
        <taxon>Ascomycota</taxon>
        <taxon>Pezizomycotina</taxon>
        <taxon>Leotiomycetes</taxon>
        <taxon>Helotiales</taxon>
        <taxon>Drepanopezizaceae</taxon>
        <taxon>Drepanopeziza</taxon>
    </lineage>
</organism>
<sequence>MPVSNRRRGPQLTSIVLLALIACFYVGLGFPIPSGSPVQTDPNYGLVEVTSASSKYAVATFLCENYVENAPDNYFTGVRMLNYQLQHADATRLNRTDVMFLVMVTKAVTAAKRMQLEREGATVVEVKDVPLPWWIYSGVKKWKDQFTKLRLYEFEDYDRIVFIDSDTLITRPIDTMFDSLMLQTPAKTHLNNTAQIRNDEHKLPAQYVFGARSDNALAGERDHPYPPTPSSVFSAGFWVAAPSREMFKYLMSVMKRWRRFDPFTMEQSLLNYAFRREGPMPWTELDPEWSATWPNGRDVEARVATLHEKLWVVGPDDLRARWEGVRLEMEAFYEGKG</sequence>
<keyword evidence="3" id="KW-1185">Reference proteome</keyword>
<dbReference type="AlphaFoldDB" id="K1X6D1"/>
<dbReference type="Gene3D" id="3.90.550.10">
    <property type="entry name" value="Spore Coat Polysaccharide Biosynthesis Protein SpsA, Chain A"/>
    <property type="match status" value="1"/>
</dbReference>
<dbReference type="OrthoDB" id="2014201at2759"/>
<dbReference type="PROSITE" id="PS51257">
    <property type="entry name" value="PROKAR_LIPOPROTEIN"/>
    <property type="match status" value="1"/>
</dbReference>
<gene>
    <name evidence="2" type="ORF">MBM_01318</name>
</gene>
<dbReference type="HOGENOM" id="CLU_048469_1_0_1"/>
<dbReference type="Proteomes" id="UP000006753">
    <property type="component" value="Unassembled WGS sequence"/>
</dbReference>
<dbReference type="eggNOG" id="KOG1950">
    <property type="taxonomic scope" value="Eukaryota"/>
</dbReference>
<dbReference type="OMA" id="FWVAAPS"/>
<dbReference type="STRING" id="1072389.K1X6D1"/>
<dbReference type="EMBL" id="JH921429">
    <property type="protein sequence ID" value="EKD20636.1"/>
    <property type="molecule type" value="Genomic_DNA"/>
</dbReference>
<name>K1X6D1_MARBU</name>
<protein>
    <submittedName>
        <fullName evidence="2">Glycosyl transferase family 8 protein</fullName>
    </submittedName>
</protein>
<dbReference type="PANTHER" id="PTHR11183">
    <property type="entry name" value="GLYCOGENIN SUBFAMILY MEMBER"/>
    <property type="match status" value="1"/>
</dbReference>
<dbReference type="InterPro" id="IPR029044">
    <property type="entry name" value="Nucleotide-diphossugar_trans"/>
</dbReference>
<feature type="signal peptide" evidence="1">
    <location>
        <begin position="1"/>
        <end position="29"/>
    </location>
</feature>
<reference evidence="2 3" key="1">
    <citation type="journal article" date="2012" name="BMC Genomics">
        <title>Sequencing the genome of Marssonina brunnea reveals fungus-poplar co-evolution.</title>
        <authorList>
            <person name="Zhu S."/>
            <person name="Cao Y.-Z."/>
            <person name="Jiang C."/>
            <person name="Tan B.-Y."/>
            <person name="Wang Z."/>
            <person name="Feng S."/>
            <person name="Zhang L."/>
            <person name="Su X.-H."/>
            <person name="Brejova B."/>
            <person name="Vinar T."/>
            <person name="Xu M."/>
            <person name="Wang M.-X."/>
            <person name="Zhang S.-G."/>
            <person name="Huang M.-R."/>
            <person name="Wu R."/>
            <person name="Zhou Y."/>
        </authorList>
    </citation>
    <scope>NUCLEOTIDE SEQUENCE [LARGE SCALE GENOMIC DNA]</scope>
    <source>
        <strain evidence="2 3">MB_m1</strain>
    </source>
</reference>
<evidence type="ECO:0000256" key="1">
    <source>
        <dbReference type="SAM" id="SignalP"/>
    </source>
</evidence>
<dbReference type="KEGG" id="mbe:MBM_01318"/>
<keyword evidence="2" id="KW-0808">Transferase</keyword>